<accession>A0ABN9V7G2</accession>
<protein>
    <recommendedName>
        <fullName evidence="3">Nucleotide-diphospho-sugar transferase domain-containing protein</fullName>
    </recommendedName>
</protein>
<keyword evidence="2" id="KW-1185">Reference proteome</keyword>
<organism evidence="1 2">
    <name type="scientific">Prorocentrum cordatum</name>
    <dbReference type="NCBI Taxonomy" id="2364126"/>
    <lineage>
        <taxon>Eukaryota</taxon>
        <taxon>Sar</taxon>
        <taxon>Alveolata</taxon>
        <taxon>Dinophyceae</taxon>
        <taxon>Prorocentrales</taxon>
        <taxon>Prorocentraceae</taxon>
        <taxon>Prorocentrum</taxon>
    </lineage>
</organism>
<gene>
    <name evidence="1" type="ORF">PCOR1329_LOCUS55385</name>
</gene>
<dbReference type="Proteomes" id="UP001189429">
    <property type="component" value="Unassembled WGS sequence"/>
</dbReference>
<comment type="caution">
    <text evidence="1">The sequence shown here is derived from an EMBL/GenBank/DDBJ whole genome shotgun (WGS) entry which is preliminary data.</text>
</comment>
<proteinExistence type="predicted"/>
<reference evidence="1" key="1">
    <citation type="submission" date="2023-10" db="EMBL/GenBank/DDBJ databases">
        <authorList>
            <person name="Chen Y."/>
            <person name="Shah S."/>
            <person name="Dougan E. K."/>
            <person name="Thang M."/>
            <person name="Chan C."/>
        </authorList>
    </citation>
    <scope>NUCLEOTIDE SEQUENCE [LARGE SCALE GENOMIC DNA]</scope>
</reference>
<name>A0ABN9V7G2_9DINO</name>
<dbReference type="EMBL" id="CAUYUJ010016790">
    <property type="protein sequence ID" value="CAK0868856.1"/>
    <property type="molecule type" value="Genomic_DNA"/>
</dbReference>
<evidence type="ECO:0000313" key="2">
    <source>
        <dbReference type="Proteomes" id="UP001189429"/>
    </source>
</evidence>
<evidence type="ECO:0000313" key="1">
    <source>
        <dbReference type="EMBL" id="CAK0868856.1"/>
    </source>
</evidence>
<evidence type="ECO:0008006" key="3">
    <source>
        <dbReference type="Google" id="ProtNLM"/>
    </source>
</evidence>
<sequence>MSEFCRVLEDAMPALAASSGVAGAAAAGGRREGAWREVKAWADGAAPLLLQLSGKVFAKPYCEPGKVAGAAVTCLLFLLERPWEQEPAERSLECAREARGVEEQEHQISEVHADSLDLAGPHFFVARCAPGAVPEAPPGVASAGARNPCGIVTVCAYMPSALRLEVQAMLEATAPTEGGMFDTRLHTFLRSPWPAFRLLDLLVRLFPSDPESAEAELGACRPNVDIYGERSELDWPWFRESLVSGLDSVMADPRHLALDPAEGPLSEQYRMRWARMYESASFRDAAAFSFNAFYTYRRQQWECGCSPGIAAAYIMQVVSFSFRDREAWLQRYVSATWRLVVLLTPLPSLLLSDWPVFRALHLASLLARRGASQWILGDEPQAGRLPAEQLQGAVRSALGSLASSAGRLPRAVYVTAAWGAHAASAEWAAVPLPALVFLALDARAAEACSQQRRHREASMIRCIEVPARFGVEPCVAKYVALAVAAQSGSLAAWLDLDVYLPADPTARLEQTMILADMPPVALAGFLGSRSLSPGIVVANGAEGAAVVLRYASWLYEHPYILDHQGWDLFLQNGDGDFSGSVDYKGRNITSAPNDGLHLSFKLARPTTEVAPRYAVLGREFASGDGWRGSIERLAAFHFWGAVETQAELFSTFYPFAGIGFSEPARAVLVRYNRAPASGDAASVAARAKPHAHVTSISYAHGCCAKSIARNRQTALDVGVDDARSYGYADLDPAWAERNADVLSAPKGAGWWLWKPHVILRTLLDEAVPWHSGVVLWLDAGNFFIGDPRPLISSALRGSDVSAMRLKCCVENEWTTGVALRRLGGMGYVVADRARWRIVRKTPTAVAFVEEWLRLSEDPEIITDNGRGVRPDDAHGFQRHMADQSSFSVLFKRWGFEAISLEEGHQVVQLDRWRE</sequence>